<evidence type="ECO:0000256" key="1">
    <source>
        <dbReference type="SAM" id="Phobius"/>
    </source>
</evidence>
<dbReference type="Proteomes" id="UP000007718">
    <property type="component" value="Chromosome"/>
</dbReference>
<organism evidence="2 3">
    <name type="scientific">Deinococcus proteolyticus (strain ATCC 35074 / DSM 20540 / JCM 6276 / NBRC 101906 / NCIMB 13154 / VKM Ac-1939 / CCM 2703 / MRP)</name>
    <dbReference type="NCBI Taxonomy" id="693977"/>
    <lineage>
        <taxon>Bacteria</taxon>
        <taxon>Thermotogati</taxon>
        <taxon>Deinococcota</taxon>
        <taxon>Deinococci</taxon>
        <taxon>Deinococcales</taxon>
        <taxon>Deinococcaceae</taxon>
        <taxon>Deinococcus</taxon>
    </lineage>
</organism>
<keyword evidence="3" id="KW-1185">Reference proteome</keyword>
<dbReference type="HOGENOM" id="CLU_1243650_0_0_0"/>
<dbReference type="KEGG" id="dpt:Deipr_0550"/>
<dbReference type="OrthoDB" id="74281at2"/>
<reference evidence="2 3" key="2">
    <citation type="journal article" date="2012" name="Stand. Genomic Sci.">
        <title>Complete genome sequence of the orange-red pigmented, radioresistant Deinococcus proteolyticus type strain (MRP(T)).</title>
        <authorList>
            <person name="Copeland A."/>
            <person name="Zeytun A."/>
            <person name="Yassawong M."/>
            <person name="Nolan M."/>
            <person name="Lucas S."/>
            <person name="Hammon N."/>
            <person name="Deshpande S."/>
            <person name="Cheng J.F."/>
            <person name="Han C."/>
            <person name="Tapia R."/>
            <person name="Goodwin L.A."/>
            <person name="Pitluck S."/>
            <person name="Mavromatis K."/>
            <person name="Liolios K."/>
            <person name="Pagani I."/>
            <person name="Ivanova N."/>
            <person name="Mikhailova N."/>
            <person name="Pati A."/>
            <person name="Chen A."/>
            <person name="Palaniappan K."/>
            <person name="Land M."/>
            <person name="Hauser L."/>
            <person name="Jeffries C.D."/>
            <person name="Brambilla E.M."/>
            <person name="Rohde M."/>
            <person name="Sikorski J."/>
            <person name="Pukall R."/>
            <person name="Goker M."/>
            <person name="Detter J.C."/>
            <person name="Woyke T."/>
            <person name="Bristow J."/>
            <person name="Eisen J.A."/>
            <person name="Markowitz V."/>
            <person name="Hugenholtz P."/>
            <person name="Kyrpides N.C."/>
            <person name="Klenk H.P."/>
            <person name="Lapidus A."/>
        </authorList>
    </citation>
    <scope>NUCLEOTIDE SEQUENCE [LARGE SCALE GENOMIC DNA]</scope>
    <source>
        <strain evidence="3">ATCC 35074 / DSM 20540 / JCM 6276 / NBRC 101906 / NCIMB 13154 / VKM Ac-1939 / CCM 2703 / MRP</strain>
    </source>
</reference>
<feature type="transmembrane region" description="Helical" evidence="1">
    <location>
        <begin position="181"/>
        <end position="203"/>
    </location>
</feature>
<proteinExistence type="predicted"/>
<reference evidence="3" key="1">
    <citation type="submission" date="2011-02" db="EMBL/GenBank/DDBJ databases">
        <title>The complete sequence of chromosome of Deinococcus proteolyticus DSM 20540.</title>
        <authorList>
            <consortium name="US DOE Joint Genome Institute (JGI-PGF)"/>
            <person name="Lucas S."/>
            <person name="Copeland A."/>
            <person name="Lapidus A."/>
            <person name="Bruce D."/>
            <person name="Goodwin L."/>
            <person name="Pitluck S."/>
            <person name="Kyrpides N."/>
            <person name="Mavromatis K."/>
            <person name="Pagani I."/>
            <person name="Ivanova N."/>
            <person name="Ovchinnikova G."/>
            <person name="Zeytun A."/>
            <person name="Detter J.C."/>
            <person name="Han C."/>
            <person name="Land M."/>
            <person name="Hauser L."/>
            <person name="Markowitz V."/>
            <person name="Cheng J.-F."/>
            <person name="Hugenholtz P."/>
            <person name="Woyke T."/>
            <person name="Wu D."/>
            <person name="Pukall R."/>
            <person name="Steenblock K."/>
            <person name="Brambilla E."/>
            <person name="Klenk H.-P."/>
            <person name="Eisen J.A."/>
        </authorList>
    </citation>
    <scope>NUCLEOTIDE SEQUENCE [LARGE SCALE GENOMIC DNA]</scope>
    <source>
        <strain evidence="3">ATCC 35074 / DSM 20540 / JCM 6276 / NBRC 101906 / NCIMB 13154 / VKM Ac-1939 / CCM 2703 / MRP</strain>
    </source>
</reference>
<dbReference type="RefSeq" id="WP_013614321.1">
    <property type="nucleotide sequence ID" value="NC_015161.1"/>
</dbReference>
<feature type="transmembrane region" description="Helical" evidence="1">
    <location>
        <begin position="109"/>
        <end position="128"/>
    </location>
</feature>
<feature type="transmembrane region" description="Helical" evidence="1">
    <location>
        <begin position="140"/>
        <end position="161"/>
    </location>
</feature>
<keyword evidence="1" id="KW-1133">Transmembrane helix</keyword>
<accession>F0RKM2</accession>
<dbReference type="AlphaFoldDB" id="F0RKM2"/>
<name>F0RKM2_DEIPM</name>
<evidence type="ECO:0000313" key="3">
    <source>
        <dbReference type="Proteomes" id="UP000007718"/>
    </source>
</evidence>
<protein>
    <submittedName>
        <fullName evidence="2">Uncharacterized protein</fullName>
    </submittedName>
</protein>
<keyword evidence="1" id="KW-0472">Membrane</keyword>
<dbReference type="STRING" id="693977.Deipr_0550"/>
<dbReference type="EMBL" id="CP002536">
    <property type="protein sequence ID" value="ADY25712.1"/>
    <property type="molecule type" value="Genomic_DNA"/>
</dbReference>
<keyword evidence="1" id="KW-0812">Transmembrane</keyword>
<dbReference type="eggNOG" id="COG4709">
    <property type="taxonomic scope" value="Bacteria"/>
</dbReference>
<gene>
    <name evidence="2" type="ordered locus">Deipr_0550</name>
</gene>
<evidence type="ECO:0000313" key="2">
    <source>
        <dbReference type="EMBL" id="ADY25712.1"/>
    </source>
</evidence>
<sequence>MTPEHWLNIATHGLALEAAARVRAEYLAHLEDALEAGESAEAVLREWGDPHTANRELSKAHLTTREARYLPAGYAPTWAGLGRALGEDAVPLLLFALTALAELRSGETAITLALLLAIVAAALLRWLVLSRQMLAARGRATLYWLLSFPTVLMAMSCAVLASRGAEGWHEAGRLLWERGWTGLLIVAYLLYHFSRLLTALSAARKAEAQL</sequence>